<accession>A0A8S5LVZ8</accession>
<dbReference type="PANTHER" id="PTHR30481">
    <property type="entry name" value="DNA ADENINE METHYLASE"/>
    <property type="match status" value="1"/>
</dbReference>
<evidence type="ECO:0000256" key="1">
    <source>
        <dbReference type="ARBA" id="ARBA00022603"/>
    </source>
</evidence>
<evidence type="ECO:0000256" key="3">
    <source>
        <dbReference type="ARBA" id="ARBA00022691"/>
    </source>
</evidence>
<dbReference type="GO" id="GO:0009007">
    <property type="term" value="F:site-specific DNA-methyltransferase (adenine-specific) activity"/>
    <property type="evidence" value="ECO:0007669"/>
    <property type="project" value="UniProtKB-EC"/>
</dbReference>
<name>A0A8S5LVZ8_9CAUD</name>
<dbReference type="SUPFAM" id="SSF53335">
    <property type="entry name" value="S-adenosyl-L-methionine-dependent methyltransferases"/>
    <property type="match status" value="1"/>
</dbReference>
<keyword evidence="2" id="KW-0808">Transferase</keyword>
<dbReference type="InterPro" id="IPR029063">
    <property type="entry name" value="SAM-dependent_MTases_sf"/>
</dbReference>
<sequence length="273" mass="31370">MLTAFKYPGGKGKISSWVISCFPRHKIYIEPFGGAAGVLLNKTSSPLEVYNDLNSDLVNFFRVLRDKEKAAELIRRLKLTPYAREEYYSCYSMPEGDDIERARALVCRAGMGIGIRGVVSESRCGFAADGKKIRKNAQVFVNHVKIMGEIAERFRSVVIEHKDALELIPHYDSPDTLWYLDPPYNCGYSFRYRADVDQKAMLGAFKKVSGYVVLSGYENRLYADELAGWHMETRPHYNFANRRTKECLWISPRTWEALQREREPGMLRLEDVS</sequence>
<dbReference type="GO" id="GO:1904047">
    <property type="term" value="F:S-adenosyl-L-methionine binding"/>
    <property type="evidence" value="ECO:0007669"/>
    <property type="project" value="TreeGrafter"/>
</dbReference>
<evidence type="ECO:0000313" key="4">
    <source>
        <dbReference type="EMBL" id="DAD73963.1"/>
    </source>
</evidence>
<dbReference type="Pfam" id="PF02086">
    <property type="entry name" value="MethyltransfD12"/>
    <property type="match status" value="1"/>
</dbReference>
<reference evidence="4" key="1">
    <citation type="journal article" date="2021" name="Proc. Natl. Acad. Sci. U.S.A.">
        <title>A Catalog of Tens of Thousands of Viruses from Human Metagenomes Reveals Hidden Associations with Chronic Diseases.</title>
        <authorList>
            <person name="Tisza M.J."/>
            <person name="Buck C.B."/>
        </authorList>
    </citation>
    <scope>NUCLEOTIDE SEQUENCE</scope>
    <source>
        <strain evidence="4">Ctc5632</strain>
    </source>
</reference>
<organism evidence="4">
    <name type="scientific">Podoviridae sp. ctc5632</name>
    <dbReference type="NCBI Taxonomy" id="2826565"/>
    <lineage>
        <taxon>Viruses</taxon>
        <taxon>Duplodnaviria</taxon>
        <taxon>Heunggongvirae</taxon>
        <taxon>Uroviricota</taxon>
        <taxon>Caudoviricetes</taxon>
    </lineage>
</organism>
<dbReference type="GO" id="GO:0009307">
    <property type="term" value="P:DNA restriction-modification system"/>
    <property type="evidence" value="ECO:0007669"/>
    <property type="project" value="InterPro"/>
</dbReference>
<proteinExistence type="predicted"/>
<dbReference type="InterPro" id="IPR012327">
    <property type="entry name" value="MeTrfase_D12"/>
</dbReference>
<keyword evidence="3" id="KW-0949">S-adenosyl-L-methionine</keyword>
<keyword evidence="1 4" id="KW-0489">Methyltransferase</keyword>
<protein>
    <submittedName>
        <fullName evidence="4">DNA adenine methylase</fullName>
    </submittedName>
</protein>
<evidence type="ECO:0000256" key="2">
    <source>
        <dbReference type="ARBA" id="ARBA00022679"/>
    </source>
</evidence>
<dbReference type="PRINTS" id="PR00505">
    <property type="entry name" value="D12N6MTFRASE"/>
</dbReference>
<dbReference type="GO" id="GO:0006298">
    <property type="term" value="P:mismatch repair"/>
    <property type="evidence" value="ECO:0007669"/>
    <property type="project" value="TreeGrafter"/>
</dbReference>
<dbReference type="GO" id="GO:0032259">
    <property type="term" value="P:methylation"/>
    <property type="evidence" value="ECO:0007669"/>
    <property type="project" value="UniProtKB-KW"/>
</dbReference>
<dbReference type="EMBL" id="BK014749">
    <property type="protein sequence ID" value="DAD73963.1"/>
    <property type="molecule type" value="Genomic_DNA"/>
</dbReference>
<dbReference type="Gene3D" id="3.40.50.150">
    <property type="entry name" value="Vaccinia Virus protein VP39"/>
    <property type="match status" value="2"/>
</dbReference>
<dbReference type="PANTHER" id="PTHR30481:SF4">
    <property type="entry name" value="SITE-SPECIFIC DNA-METHYLTRANSFERASE (ADENINE-SPECIFIC)"/>
    <property type="match status" value="1"/>
</dbReference>
<dbReference type="GO" id="GO:0043565">
    <property type="term" value="F:sequence-specific DNA binding"/>
    <property type="evidence" value="ECO:0007669"/>
    <property type="project" value="TreeGrafter"/>
</dbReference>